<name>A0A191ZEK7_9GAMM</name>
<dbReference type="KEGG" id="haz:A9404_01985"/>
<keyword evidence="1" id="KW-0812">Transmembrane</keyword>
<organism evidence="2 3">
    <name type="scientific">Halothiobacillus diazotrophicus</name>
    <dbReference type="NCBI Taxonomy" id="1860122"/>
    <lineage>
        <taxon>Bacteria</taxon>
        <taxon>Pseudomonadati</taxon>
        <taxon>Pseudomonadota</taxon>
        <taxon>Gammaproteobacteria</taxon>
        <taxon>Chromatiales</taxon>
        <taxon>Halothiobacillaceae</taxon>
        <taxon>Halothiobacillus</taxon>
    </lineage>
</organism>
<dbReference type="EMBL" id="CP016027">
    <property type="protein sequence ID" value="ANJ66311.1"/>
    <property type="molecule type" value="Genomic_DNA"/>
</dbReference>
<evidence type="ECO:0000313" key="2">
    <source>
        <dbReference type="EMBL" id="ANJ66311.1"/>
    </source>
</evidence>
<gene>
    <name evidence="2" type="ORF">A9404_01985</name>
</gene>
<accession>A0A191ZEK7</accession>
<evidence type="ECO:0000313" key="3">
    <source>
        <dbReference type="Proteomes" id="UP000078596"/>
    </source>
</evidence>
<sequence length="147" mass="16666">MDRTKEEVAKDKEIYENLRNELLRRDLSNTENYDKSILTLSSAALGVSIASINSIIPLDTSREIWLLKLGWALLLTSTISSLAAYLISNKGISKQIGYAEKYYLDGDEEYFDKPNVYIKINHALNISTGLIFITGMISIVYFIIYNT</sequence>
<dbReference type="Proteomes" id="UP000078596">
    <property type="component" value="Chromosome"/>
</dbReference>
<evidence type="ECO:0000256" key="1">
    <source>
        <dbReference type="SAM" id="Phobius"/>
    </source>
</evidence>
<keyword evidence="1" id="KW-0472">Membrane</keyword>
<dbReference type="OrthoDB" id="6637696at2"/>
<feature type="transmembrane region" description="Helical" evidence="1">
    <location>
        <begin position="37"/>
        <end position="58"/>
    </location>
</feature>
<protein>
    <recommendedName>
        <fullName evidence="4">DUF202 domain-containing protein</fullName>
    </recommendedName>
</protein>
<evidence type="ECO:0008006" key="4">
    <source>
        <dbReference type="Google" id="ProtNLM"/>
    </source>
</evidence>
<feature type="transmembrane region" description="Helical" evidence="1">
    <location>
        <begin position="123"/>
        <end position="144"/>
    </location>
</feature>
<dbReference type="AlphaFoldDB" id="A0A191ZEK7"/>
<feature type="transmembrane region" description="Helical" evidence="1">
    <location>
        <begin position="64"/>
        <end position="87"/>
    </location>
</feature>
<keyword evidence="3" id="KW-1185">Reference proteome</keyword>
<reference evidence="2 3" key="1">
    <citation type="submission" date="2016-06" db="EMBL/GenBank/DDBJ databases">
        <title>Insight into the functional genes involving in sulfur oxidation in Pearl River water.</title>
        <authorList>
            <person name="Luo J."/>
            <person name="Tan X."/>
            <person name="Lin W."/>
        </authorList>
    </citation>
    <scope>NUCLEOTIDE SEQUENCE [LARGE SCALE GENOMIC DNA]</scope>
    <source>
        <strain evidence="2 3">LS2</strain>
    </source>
</reference>
<keyword evidence="1" id="KW-1133">Transmembrane helix</keyword>
<dbReference type="RefSeq" id="WP_066098190.1">
    <property type="nucleotide sequence ID" value="NZ_CP016027.1"/>
</dbReference>
<proteinExistence type="predicted"/>